<accession>A0A369A2H4</accession>
<dbReference type="Gene3D" id="2.40.128.140">
    <property type="entry name" value="Outer membrane protein"/>
    <property type="match status" value="1"/>
</dbReference>
<reference evidence="1 2" key="1">
    <citation type="submission" date="2018-07" db="EMBL/GenBank/DDBJ databases">
        <title>Genomic Encyclopedia of Type Strains, Phase III (KMG-III): the genomes of soil and plant-associated and newly described type strains.</title>
        <authorList>
            <person name="Whitman W."/>
        </authorList>
    </citation>
    <scope>NUCLEOTIDE SEQUENCE [LARGE SCALE GENOMIC DNA]</scope>
    <source>
        <strain evidence="1 2">CECT 7731</strain>
    </source>
</reference>
<comment type="caution">
    <text evidence="1">The sequence shown here is derived from an EMBL/GenBank/DDBJ whole genome shotgun (WGS) entry which is preliminary data.</text>
</comment>
<protein>
    <recommendedName>
        <fullName evidence="3">Lipid A deacylase LpxR family protein</fullName>
    </recommendedName>
</protein>
<gene>
    <name evidence="1" type="ORF">DFP77_11311</name>
</gene>
<dbReference type="InterPro" id="IPR037107">
    <property type="entry name" value="Put_OMP_sf"/>
</dbReference>
<name>A0A369A2H4_9GAMM</name>
<dbReference type="EMBL" id="QPJQ01000013">
    <property type="protein sequence ID" value="RCX03391.1"/>
    <property type="molecule type" value="Genomic_DNA"/>
</dbReference>
<dbReference type="InterPro" id="IPR018707">
    <property type="entry name" value="LpxR"/>
</dbReference>
<dbReference type="OrthoDB" id="9776275at2"/>
<proteinExistence type="predicted"/>
<evidence type="ECO:0008006" key="3">
    <source>
        <dbReference type="Google" id="ProtNLM"/>
    </source>
</evidence>
<dbReference type="Proteomes" id="UP000253506">
    <property type="component" value="Unassembled WGS sequence"/>
</dbReference>
<dbReference type="Pfam" id="PF09982">
    <property type="entry name" value="LpxR"/>
    <property type="match status" value="1"/>
</dbReference>
<organism evidence="1 2">
    <name type="scientific">Marinomonas foliarum</name>
    <dbReference type="NCBI Taxonomy" id="491950"/>
    <lineage>
        <taxon>Bacteria</taxon>
        <taxon>Pseudomonadati</taxon>
        <taxon>Pseudomonadota</taxon>
        <taxon>Gammaproteobacteria</taxon>
        <taxon>Oceanospirillales</taxon>
        <taxon>Oceanospirillaceae</taxon>
        <taxon>Marinomonas</taxon>
    </lineage>
</organism>
<evidence type="ECO:0000313" key="2">
    <source>
        <dbReference type="Proteomes" id="UP000253506"/>
    </source>
</evidence>
<evidence type="ECO:0000313" key="1">
    <source>
        <dbReference type="EMBL" id="RCX03391.1"/>
    </source>
</evidence>
<dbReference type="RefSeq" id="WP_114411880.1">
    <property type="nucleotide sequence ID" value="NZ_QPJQ01000013.1"/>
</dbReference>
<dbReference type="AlphaFoldDB" id="A0A369A2H4"/>
<sequence length="352" mass="39243">MRQGIDGDDQKGVVRGKGEVVESSLNLVKYSLISLSLLFGVSAYANESWVSATLDNDFFVNEDNGYTNGLYVTFYDVNESGNDSHWPDFWVKPLMWTMSDAPVKTSANVYSVGQALNTAEDLTLANPPQGSFPYSAMISINNTYITTRDDHADRVSTTIGIVGPWALGKETQKAVHKVISAQDPKGWNTQLHNELVFELSRSRVWRSWVSEEDTMDVLTGFDVSAGTLKSSTSTGIMFRYGRNLESSYATTLLAENRMSNPTATDNGWFVYAGVKVGYTFNQIFTDGNTFRDSRSIDYDHNTSVLSTGVSYAWDDIAIAFAINSPFTINGDKQDREIDRFTRYGTMTFAWQI</sequence>